<proteinExistence type="predicted"/>
<dbReference type="AlphaFoldDB" id="A0A225WQ00"/>
<evidence type="ECO:0000313" key="2">
    <source>
        <dbReference type="EMBL" id="OWZ19199.1"/>
    </source>
</evidence>
<accession>A0A225WQ00</accession>
<comment type="caution">
    <text evidence="2">The sequence shown here is derived from an EMBL/GenBank/DDBJ whole genome shotgun (WGS) entry which is preliminary data.</text>
</comment>
<dbReference type="Proteomes" id="UP000198211">
    <property type="component" value="Unassembled WGS sequence"/>
</dbReference>
<name>A0A225WQ00_9STRA</name>
<keyword evidence="3" id="KW-1185">Reference proteome</keyword>
<feature type="compositionally biased region" description="Acidic residues" evidence="1">
    <location>
        <begin position="68"/>
        <end position="78"/>
    </location>
</feature>
<feature type="region of interest" description="Disordered" evidence="1">
    <location>
        <begin position="37"/>
        <end position="78"/>
    </location>
</feature>
<feature type="compositionally biased region" description="Polar residues" evidence="1">
    <location>
        <begin position="37"/>
        <end position="50"/>
    </location>
</feature>
<evidence type="ECO:0000256" key="1">
    <source>
        <dbReference type="SAM" id="MobiDB-lite"/>
    </source>
</evidence>
<protein>
    <submittedName>
        <fullName evidence="2">Uncharacterized protein</fullName>
    </submittedName>
</protein>
<gene>
    <name evidence="2" type="ORF">PHMEG_0006586</name>
</gene>
<sequence>MMRMMVIATTTSCCTRTSTTNTNTVGKVDVNIVLDGGNQSNYESYSSGNSDCDGMSNGGSDSEAGIGDIDDETTPNSL</sequence>
<dbReference type="EMBL" id="NBNE01000474">
    <property type="protein sequence ID" value="OWZ19199.1"/>
    <property type="molecule type" value="Genomic_DNA"/>
</dbReference>
<reference evidence="3" key="1">
    <citation type="submission" date="2017-03" db="EMBL/GenBank/DDBJ databases">
        <title>Phytopthora megakarya and P. palmivora, two closely related causual agents of cacao black pod achieved similar genome size and gene model numbers by different mechanisms.</title>
        <authorList>
            <person name="Ali S."/>
            <person name="Shao J."/>
            <person name="Larry D.J."/>
            <person name="Kronmiller B."/>
            <person name="Shen D."/>
            <person name="Strem M.D."/>
            <person name="Melnick R.L."/>
            <person name="Guiltinan M.J."/>
            <person name="Tyler B.M."/>
            <person name="Meinhardt L.W."/>
            <person name="Bailey B.A."/>
        </authorList>
    </citation>
    <scope>NUCLEOTIDE SEQUENCE [LARGE SCALE GENOMIC DNA]</scope>
    <source>
        <strain evidence="3">zdho120</strain>
    </source>
</reference>
<organism evidence="2 3">
    <name type="scientific">Phytophthora megakarya</name>
    <dbReference type="NCBI Taxonomy" id="4795"/>
    <lineage>
        <taxon>Eukaryota</taxon>
        <taxon>Sar</taxon>
        <taxon>Stramenopiles</taxon>
        <taxon>Oomycota</taxon>
        <taxon>Peronosporomycetes</taxon>
        <taxon>Peronosporales</taxon>
        <taxon>Peronosporaceae</taxon>
        <taxon>Phytophthora</taxon>
    </lineage>
</organism>
<evidence type="ECO:0000313" key="3">
    <source>
        <dbReference type="Proteomes" id="UP000198211"/>
    </source>
</evidence>